<evidence type="ECO:0000256" key="4">
    <source>
        <dbReference type="ARBA" id="ARBA00019403"/>
    </source>
</evidence>
<organism evidence="13 14">
    <name type="scientific">Bradyrhizobium oligotrophicum S58</name>
    <dbReference type="NCBI Taxonomy" id="1245469"/>
    <lineage>
        <taxon>Bacteria</taxon>
        <taxon>Pseudomonadati</taxon>
        <taxon>Pseudomonadota</taxon>
        <taxon>Alphaproteobacteria</taxon>
        <taxon>Hyphomicrobiales</taxon>
        <taxon>Nitrobacteraceae</taxon>
        <taxon>Bradyrhizobium</taxon>
    </lineage>
</organism>
<dbReference type="PATRIC" id="fig|1245469.3.peg.5640"/>
<keyword evidence="9" id="KW-0408">Iron</keyword>
<dbReference type="InterPro" id="IPR051536">
    <property type="entry name" value="UDG_Type-4/5"/>
</dbReference>
<dbReference type="eggNOG" id="COG1573">
    <property type="taxonomic scope" value="Bacteria"/>
</dbReference>
<dbReference type="Proteomes" id="UP000011841">
    <property type="component" value="Chromosome"/>
</dbReference>
<dbReference type="PANTHER" id="PTHR33693:SF1">
    <property type="entry name" value="TYPE-4 URACIL-DNA GLYCOSYLASE"/>
    <property type="match status" value="1"/>
</dbReference>
<evidence type="ECO:0000313" key="14">
    <source>
        <dbReference type="Proteomes" id="UP000011841"/>
    </source>
</evidence>
<keyword evidence="5" id="KW-0004">4Fe-4S</keyword>
<proteinExistence type="inferred from homology"/>
<evidence type="ECO:0000256" key="8">
    <source>
        <dbReference type="ARBA" id="ARBA00022801"/>
    </source>
</evidence>
<comment type="catalytic activity">
    <reaction evidence="1">
        <text>Hydrolyzes single-stranded DNA or mismatched double-stranded DNA and polynucleotides, releasing free uracil.</text>
        <dbReference type="EC" id="3.2.2.27"/>
    </reaction>
</comment>
<evidence type="ECO:0000313" key="13">
    <source>
        <dbReference type="EMBL" id="BAM91490.1"/>
    </source>
</evidence>
<evidence type="ECO:0000256" key="6">
    <source>
        <dbReference type="ARBA" id="ARBA00022723"/>
    </source>
</evidence>
<dbReference type="GO" id="GO:0004844">
    <property type="term" value="F:uracil DNA N-glycosylase activity"/>
    <property type="evidence" value="ECO:0007669"/>
    <property type="project" value="UniProtKB-EC"/>
</dbReference>
<comment type="similarity">
    <text evidence="2">Belongs to the uracil-DNA glycosylase (UDG) superfamily. Type 4 (UDGa) family.</text>
</comment>
<dbReference type="GO" id="GO:0051539">
    <property type="term" value="F:4 iron, 4 sulfur cluster binding"/>
    <property type="evidence" value="ECO:0007669"/>
    <property type="project" value="UniProtKB-KW"/>
</dbReference>
<dbReference type="InterPro" id="IPR005122">
    <property type="entry name" value="Uracil-DNA_glycosylase-like"/>
</dbReference>
<keyword evidence="6" id="KW-0479">Metal-binding</keyword>
<dbReference type="SMART" id="SM00987">
    <property type="entry name" value="UreE_C"/>
    <property type="match status" value="1"/>
</dbReference>
<gene>
    <name evidence="13" type="ORF">S58_55130</name>
</gene>
<protein>
    <recommendedName>
        <fullName evidence="4">Type-4 uracil-DNA glycosylase</fullName>
        <ecNumber evidence="3">3.2.2.27</ecNumber>
    </recommendedName>
</protein>
<name>M4ZYG4_9BRAD</name>
<dbReference type="OrthoDB" id="5290748at2"/>
<dbReference type="PANTHER" id="PTHR33693">
    <property type="entry name" value="TYPE-5 URACIL-DNA GLYCOSYLASE"/>
    <property type="match status" value="1"/>
</dbReference>
<evidence type="ECO:0000256" key="3">
    <source>
        <dbReference type="ARBA" id="ARBA00012030"/>
    </source>
</evidence>
<dbReference type="KEGG" id="aol:S58_55130"/>
<keyword evidence="11" id="KW-0234">DNA repair</keyword>
<evidence type="ECO:0000256" key="5">
    <source>
        <dbReference type="ARBA" id="ARBA00022485"/>
    </source>
</evidence>
<evidence type="ECO:0000256" key="10">
    <source>
        <dbReference type="ARBA" id="ARBA00023014"/>
    </source>
</evidence>
<evidence type="ECO:0000256" key="1">
    <source>
        <dbReference type="ARBA" id="ARBA00001400"/>
    </source>
</evidence>
<dbReference type="EC" id="3.2.2.27" evidence="3"/>
<keyword evidence="10" id="KW-0411">Iron-sulfur</keyword>
<dbReference type="CDD" id="cd10030">
    <property type="entry name" value="UDG-F4_TTUDGA_SPO1dp_like"/>
    <property type="match status" value="1"/>
</dbReference>
<sequence length="273" mass="29587">MTPEPLPDIRQLLAFYLEAGVDCALADEPINRLVEPEAVPAAAAPVARAAMAPQLGKPAAPAIVPPRGEPPPPPDAAIASAREAARTAPTLDALRALLEEFDGCSLKQTATRLVFADGNPQARIMLVGEAPGRDEDIEGLPFVGRSGKLLDRMIAAIGLDRTNVYIANVIPWRPPGNRTPTPQETQICLPFIRRQIELVDPDVLVTLGNPSTQAILGTTEGIMRTRGKWRDYDTGKRTIRAIATFHPAYLLRSPSYKRLSWQDLRAIAKVMAV</sequence>
<accession>M4ZYG4</accession>
<dbReference type="HOGENOM" id="CLU_044815_1_0_5"/>
<dbReference type="AlphaFoldDB" id="M4ZYG4"/>
<keyword evidence="14" id="KW-1185">Reference proteome</keyword>
<dbReference type="InterPro" id="IPR036895">
    <property type="entry name" value="Uracil-DNA_glycosylase-like_sf"/>
</dbReference>
<dbReference type="GeneID" id="301819256"/>
<evidence type="ECO:0000256" key="7">
    <source>
        <dbReference type="ARBA" id="ARBA00022763"/>
    </source>
</evidence>
<dbReference type="SUPFAM" id="SSF52141">
    <property type="entry name" value="Uracil-DNA glycosylase-like"/>
    <property type="match status" value="1"/>
</dbReference>
<dbReference type="NCBIfam" id="TIGR00758">
    <property type="entry name" value="UDG_fam4"/>
    <property type="match status" value="1"/>
</dbReference>
<keyword evidence="7" id="KW-0227">DNA damage</keyword>
<evidence type="ECO:0000256" key="2">
    <source>
        <dbReference type="ARBA" id="ARBA00006521"/>
    </source>
</evidence>
<dbReference type="STRING" id="1245469.S58_55130"/>
<dbReference type="EMBL" id="AP012603">
    <property type="protein sequence ID" value="BAM91490.1"/>
    <property type="molecule type" value="Genomic_DNA"/>
</dbReference>
<dbReference type="GO" id="GO:0006281">
    <property type="term" value="P:DNA repair"/>
    <property type="evidence" value="ECO:0007669"/>
    <property type="project" value="UniProtKB-KW"/>
</dbReference>
<dbReference type="Gene3D" id="3.40.470.10">
    <property type="entry name" value="Uracil-DNA glycosylase-like domain"/>
    <property type="match status" value="1"/>
</dbReference>
<keyword evidence="8" id="KW-0378">Hydrolase</keyword>
<evidence type="ECO:0000259" key="12">
    <source>
        <dbReference type="SMART" id="SM00986"/>
    </source>
</evidence>
<dbReference type="GO" id="GO:0046872">
    <property type="term" value="F:metal ion binding"/>
    <property type="evidence" value="ECO:0007669"/>
    <property type="project" value="UniProtKB-KW"/>
</dbReference>
<dbReference type="SMART" id="SM00986">
    <property type="entry name" value="UDG"/>
    <property type="match status" value="1"/>
</dbReference>
<feature type="domain" description="Uracil-DNA glycosylase-like" evidence="12">
    <location>
        <begin position="115"/>
        <end position="265"/>
    </location>
</feature>
<evidence type="ECO:0000256" key="9">
    <source>
        <dbReference type="ARBA" id="ARBA00023004"/>
    </source>
</evidence>
<dbReference type="RefSeq" id="WP_015668577.1">
    <property type="nucleotide sequence ID" value="NC_020453.1"/>
</dbReference>
<reference evidence="13 14" key="1">
    <citation type="journal article" date="2013" name="Appl. Environ. Microbiol.">
        <title>Genome analysis suggests that the soil oligotrophic bacterium Agromonas oligotrophica (Bradyrhizobium oligotrophicum) is a nitrogen-fixing symbiont of Aeschynomene indica.</title>
        <authorList>
            <person name="Okubo T."/>
            <person name="Fukushima S."/>
            <person name="Itakura M."/>
            <person name="Oshima K."/>
            <person name="Longtonglang A."/>
            <person name="Teaumroong N."/>
            <person name="Mitsui H."/>
            <person name="Hattori M."/>
            <person name="Hattori R."/>
            <person name="Hattori T."/>
            <person name="Minamisawa K."/>
        </authorList>
    </citation>
    <scope>NUCLEOTIDE SEQUENCE [LARGE SCALE GENOMIC DNA]</scope>
    <source>
        <strain evidence="13 14">S58</strain>
    </source>
</reference>
<dbReference type="Pfam" id="PF03167">
    <property type="entry name" value="UDG"/>
    <property type="match status" value="1"/>
</dbReference>
<dbReference type="InterPro" id="IPR005273">
    <property type="entry name" value="Ura-DNA_glyco_family4"/>
</dbReference>
<evidence type="ECO:0000256" key="11">
    <source>
        <dbReference type="ARBA" id="ARBA00023204"/>
    </source>
</evidence>